<evidence type="ECO:0000256" key="2">
    <source>
        <dbReference type="ARBA" id="ARBA00022723"/>
    </source>
</evidence>
<dbReference type="PANTHER" id="PTHR11474">
    <property type="entry name" value="TYROSINASE FAMILY MEMBER"/>
    <property type="match status" value="1"/>
</dbReference>
<name>A0ABR4PC11_9HELO</name>
<dbReference type="PANTHER" id="PTHR11474:SF131">
    <property type="entry name" value="TYROSINASE COPPER-BINDING DOMAIN-CONTAINING PROTEIN"/>
    <property type="match status" value="1"/>
</dbReference>
<dbReference type="Proteomes" id="UP001629113">
    <property type="component" value="Unassembled WGS sequence"/>
</dbReference>
<evidence type="ECO:0000256" key="3">
    <source>
        <dbReference type="ARBA" id="ARBA00023002"/>
    </source>
</evidence>
<proteinExistence type="predicted"/>
<keyword evidence="10" id="KW-1185">Reference proteome</keyword>
<dbReference type="EMBL" id="JBFCZG010000006">
    <property type="protein sequence ID" value="KAL3420867.1"/>
    <property type="molecule type" value="Genomic_DNA"/>
</dbReference>
<dbReference type="InterPro" id="IPR002227">
    <property type="entry name" value="Tyrosinase_Cu-bd"/>
</dbReference>
<organism evidence="9 10">
    <name type="scientific">Phlyctema vagabunda</name>
    <dbReference type="NCBI Taxonomy" id="108571"/>
    <lineage>
        <taxon>Eukaryota</taxon>
        <taxon>Fungi</taxon>
        <taxon>Dikarya</taxon>
        <taxon>Ascomycota</taxon>
        <taxon>Pezizomycotina</taxon>
        <taxon>Leotiomycetes</taxon>
        <taxon>Helotiales</taxon>
        <taxon>Dermateaceae</taxon>
        <taxon>Phlyctema</taxon>
    </lineage>
</organism>
<dbReference type="Gene3D" id="2.60.310.20">
    <property type="match status" value="1"/>
</dbReference>
<dbReference type="PROSITE" id="PS00497">
    <property type="entry name" value="TYROSINASE_1"/>
    <property type="match status" value="1"/>
</dbReference>
<feature type="domain" description="Tyrosinase copper-binding" evidence="7">
    <location>
        <begin position="112"/>
        <end position="129"/>
    </location>
</feature>
<gene>
    <name evidence="9" type="ORF">PVAG01_07312</name>
</gene>
<keyword evidence="4" id="KW-0503">Monooxygenase</keyword>
<dbReference type="Gene3D" id="1.10.1280.10">
    <property type="entry name" value="Di-copper center containing domain from catechol oxidase"/>
    <property type="match status" value="1"/>
</dbReference>
<evidence type="ECO:0000313" key="9">
    <source>
        <dbReference type="EMBL" id="KAL3420867.1"/>
    </source>
</evidence>
<dbReference type="Pfam" id="PF18132">
    <property type="entry name" value="Tyrosinase_C"/>
    <property type="match status" value="1"/>
</dbReference>
<evidence type="ECO:0000256" key="4">
    <source>
        <dbReference type="ARBA" id="ARBA00023033"/>
    </source>
</evidence>
<feature type="signal peptide" evidence="6">
    <location>
        <begin position="1"/>
        <end position="25"/>
    </location>
</feature>
<feature type="region of interest" description="Disordered" evidence="5">
    <location>
        <begin position="561"/>
        <end position="587"/>
    </location>
</feature>
<dbReference type="Pfam" id="PF00264">
    <property type="entry name" value="Tyrosinase"/>
    <property type="match status" value="1"/>
</dbReference>
<evidence type="ECO:0000259" key="7">
    <source>
        <dbReference type="PROSITE" id="PS00497"/>
    </source>
</evidence>
<evidence type="ECO:0000259" key="8">
    <source>
        <dbReference type="PROSITE" id="PS00498"/>
    </source>
</evidence>
<feature type="chain" id="PRO_5046933595" description="Tyrosinase copper-binding domain-containing protein" evidence="6">
    <location>
        <begin position="26"/>
        <end position="587"/>
    </location>
</feature>
<keyword evidence="6" id="KW-0732">Signal</keyword>
<comment type="caution">
    <text evidence="9">The sequence shown here is derived from an EMBL/GenBank/DDBJ whole genome shotgun (WGS) entry which is preliminary data.</text>
</comment>
<comment type="cofactor">
    <cofactor evidence="1">
        <name>Cu(2+)</name>
        <dbReference type="ChEBI" id="CHEBI:29036"/>
    </cofactor>
</comment>
<keyword evidence="3" id="KW-0560">Oxidoreductase</keyword>
<accession>A0ABR4PC11</accession>
<evidence type="ECO:0000313" key="10">
    <source>
        <dbReference type="Proteomes" id="UP001629113"/>
    </source>
</evidence>
<protein>
    <recommendedName>
        <fullName evidence="7 8">Tyrosinase copper-binding domain-containing protein</fullName>
    </recommendedName>
</protein>
<evidence type="ECO:0000256" key="5">
    <source>
        <dbReference type="SAM" id="MobiDB-lite"/>
    </source>
</evidence>
<reference evidence="9 10" key="1">
    <citation type="submission" date="2024-06" db="EMBL/GenBank/DDBJ databases">
        <title>Complete genome of Phlyctema vagabunda strain 19-DSS-EL-015.</title>
        <authorList>
            <person name="Fiorenzani C."/>
        </authorList>
    </citation>
    <scope>NUCLEOTIDE SEQUENCE [LARGE SCALE GENOMIC DNA]</scope>
    <source>
        <strain evidence="9 10">19-DSS-EL-015</strain>
    </source>
</reference>
<dbReference type="PRINTS" id="PR00092">
    <property type="entry name" value="TYROSINASE"/>
</dbReference>
<dbReference type="SUPFAM" id="SSF48056">
    <property type="entry name" value="Di-copper centre-containing domain"/>
    <property type="match status" value="1"/>
</dbReference>
<keyword evidence="2" id="KW-0479">Metal-binding</keyword>
<dbReference type="InterPro" id="IPR008922">
    <property type="entry name" value="Di-copper_centre_dom_sf"/>
</dbReference>
<dbReference type="InterPro" id="IPR050316">
    <property type="entry name" value="Tyrosinase/Hemocyanin"/>
</dbReference>
<dbReference type="PROSITE" id="PS00498">
    <property type="entry name" value="TYROSINASE_2"/>
    <property type="match status" value="1"/>
</dbReference>
<feature type="domain" description="Tyrosinase copper-binding" evidence="8">
    <location>
        <begin position="308"/>
        <end position="319"/>
    </location>
</feature>
<evidence type="ECO:0000256" key="1">
    <source>
        <dbReference type="ARBA" id="ARBA00001973"/>
    </source>
</evidence>
<dbReference type="InterPro" id="IPR041640">
    <property type="entry name" value="Tyrosinase_C"/>
</dbReference>
<sequence>MYLQSFYPLCFAFITLFLYLPGGQAQSVAITGARTGYNGNARPTRRNVADLCADPNKAQYSLFVQALKAMQQAAESSDLSFYGVAGIHGRPYKSWNGVPQAPGAPLTGYCTHDSVLFPDWHRPYLALYEQIIAGYAQTIAKNYTPSLRTSFQQAADALRIPYWDWATNSSVPDCVNANTVPIIKSDGTTQFVANPLQQYRFQTFPLDPTYFPSKSGQAGDWYLATYRNTVRRPASVGAASDYNAVNAAMAAQGLRAATWNSLTKAKTFNGFATYTLGPNSVEAYHGNVHNVVGGNYGHMTSLSYSAFDPIFWLHHANVDRLFALWEAIYPAQAMTPTVELGGTYAIPRGQINTASTPLTPFASDTQRTYFTSTSSKPLSNFGYTYPEINDWSQTPAQLQASVISQVTQLYGAGAVFSKRAPSNPHIRAAGNLREWSASIQVHKYALQGKRFIVRCFLGAVPDDASLWATAESFVGMLSVLPNQAYAGAGPYPEIISYYEISLQDGLARAGFDVGADEKVVEQYLKSNLNWRVQLLDDGTTVDNVDTLVVKVVDEVVTAPKNPHELPQYGKKTPHPGVTRGRAGGFAQ</sequence>
<evidence type="ECO:0000256" key="6">
    <source>
        <dbReference type="SAM" id="SignalP"/>
    </source>
</evidence>